<feature type="transmembrane region" description="Helical" evidence="1">
    <location>
        <begin position="434"/>
        <end position="454"/>
    </location>
</feature>
<feature type="transmembrane region" description="Helical" evidence="1">
    <location>
        <begin position="403"/>
        <end position="422"/>
    </location>
</feature>
<evidence type="ECO:0000313" key="2">
    <source>
        <dbReference type="EMBL" id="MBB5218424.1"/>
    </source>
</evidence>
<protein>
    <recommendedName>
        <fullName evidence="6">Glucosyl transferase GtrII</fullName>
    </recommendedName>
</protein>
<dbReference type="EMBL" id="CP031517">
    <property type="protein sequence ID" value="QOS39884.1"/>
    <property type="molecule type" value="Genomic_DNA"/>
</dbReference>
<reference evidence="3 5" key="1">
    <citation type="submission" date="2018-08" db="EMBL/GenBank/DDBJ databases">
        <title>The first complete genome of Treponema rectale (CHPAT), a commensal spirochete of the bovine rectum.</title>
        <authorList>
            <person name="Staton G.J."/>
            <person name="Clegg S.R."/>
            <person name="Carter S.D."/>
            <person name="Radford A.D."/>
            <person name="Darby A."/>
            <person name="Hall N."/>
            <person name="Birtles R.J."/>
            <person name="Evans N.J."/>
        </authorList>
    </citation>
    <scope>NUCLEOTIDE SEQUENCE [LARGE SCALE GENOMIC DNA]</scope>
    <source>
        <strain evidence="3 5">CHPA</strain>
    </source>
</reference>
<dbReference type="AlphaFoldDB" id="A0A840SC59"/>
<feature type="transmembrane region" description="Helical" evidence="1">
    <location>
        <begin position="249"/>
        <end position="275"/>
    </location>
</feature>
<dbReference type="Pfam" id="PF14264">
    <property type="entry name" value="Glucos_trans_II"/>
    <property type="match status" value="1"/>
</dbReference>
<evidence type="ECO:0008006" key="6">
    <source>
        <dbReference type="Google" id="ProtNLM"/>
    </source>
</evidence>
<dbReference type="Proteomes" id="UP000578697">
    <property type="component" value="Unassembled WGS sequence"/>
</dbReference>
<keyword evidence="4" id="KW-1185">Reference proteome</keyword>
<feature type="transmembrane region" description="Helical" evidence="1">
    <location>
        <begin position="173"/>
        <end position="196"/>
    </location>
</feature>
<evidence type="ECO:0000256" key="1">
    <source>
        <dbReference type="SAM" id="Phobius"/>
    </source>
</evidence>
<gene>
    <name evidence="3" type="ORF">DYE49_05215</name>
    <name evidence="2" type="ORF">HNP77_000768</name>
</gene>
<dbReference type="Proteomes" id="UP000593591">
    <property type="component" value="Chromosome"/>
</dbReference>
<dbReference type="InterPro" id="IPR025686">
    <property type="entry name" value="Glucos_trans_II"/>
</dbReference>
<sequence length="570" mass="65705">MNSLKKNKKEIFINIFFCTLIIAGIIGTITAVDNIILKYVQFFFHKTLRKPERWIDILQNTSRLFVFTVCTIYFLVMTNTGMRIRLSIRNKLSDYINSFERNKIIFTTIFLIVFFLIAYFNVIAANYFYEDDVFRNYTGNRSWIGFSRYISEFLSIFLHNNISLNDIAPLTHFIAILVSAITVIILSLALTNSIAIKKVLPLSIIFIMPFFSQNFSYRFDAPYMALSILFSAIPFLFMTDSSTFIFTSIFGLLLTCFSYQASVSVYIVLTIYFALKKLINNNNIKEIFTLTIKAILSFIVALLIFKFLFMNKMNNTADDYFSTRIKISALLKNAVTYIKETSSYTGGIVTKLIIILSATVAYLQLVLFSKCRKILTALMLPIVAVLTYVLSFGPYLIFERPTFTPRAFIGFNVMIALIFLTLEETPISKKSKILSMILTGCMIYSLIVFLFTYGNCLKNQKEYTTFRISTLLNDISENTNDLTDKINICVKGSMETTQKNRIAEKNYPLIKKLIGPSLTESSSWNDEILNSYNFKCICKDIEITEEFLLVKNTYYHTIYRLNNDFIVVLK</sequence>
<organism evidence="2 4">
    <name type="scientific">Treponema rectale</name>
    <dbReference type="NCBI Taxonomy" id="744512"/>
    <lineage>
        <taxon>Bacteria</taxon>
        <taxon>Pseudomonadati</taxon>
        <taxon>Spirochaetota</taxon>
        <taxon>Spirochaetia</taxon>
        <taxon>Spirochaetales</taxon>
        <taxon>Treponemataceae</taxon>
        <taxon>Treponema</taxon>
    </lineage>
</organism>
<keyword evidence="1" id="KW-1133">Transmembrane helix</keyword>
<feature type="transmembrane region" description="Helical" evidence="1">
    <location>
        <begin position="375"/>
        <end position="397"/>
    </location>
</feature>
<dbReference type="RefSeq" id="WP_184651843.1">
    <property type="nucleotide sequence ID" value="NZ_JACHFR010000001.1"/>
</dbReference>
<feature type="transmembrane region" description="Helical" evidence="1">
    <location>
        <begin position="348"/>
        <end position="368"/>
    </location>
</feature>
<feature type="transmembrane region" description="Helical" evidence="1">
    <location>
        <begin position="64"/>
        <end position="84"/>
    </location>
</feature>
<keyword evidence="1" id="KW-0812">Transmembrane</keyword>
<feature type="transmembrane region" description="Helical" evidence="1">
    <location>
        <begin position="104"/>
        <end position="129"/>
    </location>
</feature>
<keyword evidence="1" id="KW-0472">Membrane</keyword>
<feature type="transmembrane region" description="Helical" evidence="1">
    <location>
        <begin position="217"/>
        <end position="237"/>
    </location>
</feature>
<dbReference type="EMBL" id="JACHFR010000001">
    <property type="protein sequence ID" value="MBB5218424.1"/>
    <property type="molecule type" value="Genomic_DNA"/>
</dbReference>
<reference evidence="2 4" key="2">
    <citation type="submission" date="2020-08" db="EMBL/GenBank/DDBJ databases">
        <title>Genomic Encyclopedia of Type Strains, Phase IV (KMG-IV): sequencing the most valuable type-strain genomes for metagenomic binning, comparative biology and taxonomic classification.</title>
        <authorList>
            <person name="Goeker M."/>
        </authorList>
    </citation>
    <scope>NUCLEOTIDE SEQUENCE [LARGE SCALE GENOMIC DNA]</scope>
    <source>
        <strain evidence="2 4">DSM 103679</strain>
    </source>
</reference>
<proteinExistence type="predicted"/>
<feature type="transmembrane region" description="Helical" evidence="1">
    <location>
        <begin position="287"/>
        <end position="309"/>
    </location>
</feature>
<accession>A0A840SC59</accession>
<evidence type="ECO:0000313" key="4">
    <source>
        <dbReference type="Proteomes" id="UP000578697"/>
    </source>
</evidence>
<name>A0A840SC59_9SPIR</name>
<feature type="transmembrane region" description="Helical" evidence="1">
    <location>
        <begin position="12"/>
        <end position="32"/>
    </location>
</feature>
<evidence type="ECO:0000313" key="5">
    <source>
        <dbReference type="Proteomes" id="UP000593591"/>
    </source>
</evidence>
<evidence type="ECO:0000313" key="3">
    <source>
        <dbReference type="EMBL" id="QOS39884.1"/>
    </source>
</evidence>
<dbReference type="KEGG" id="trc:DYE49_05215"/>